<dbReference type="PROSITE" id="PS00916">
    <property type="entry name" value="PI3_4_KINASE_2"/>
    <property type="match status" value="1"/>
</dbReference>
<keyword evidence="2" id="KW-0418">Kinase</keyword>
<organism evidence="6">
    <name type="scientific">Pelagomonas calceolata</name>
    <dbReference type="NCBI Taxonomy" id="35677"/>
    <lineage>
        <taxon>Eukaryota</taxon>
        <taxon>Sar</taxon>
        <taxon>Stramenopiles</taxon>
        <taxon>Ochrophyta</taxon>
        <taxon>Pelagophyceae</taxon>
        <taxon>Pelagomonadales</taxon>
        <taxon>Pelagomonadaceae</taxon>
        <taxon>Pelagomonas</taxon>
    </lineage>
</organism>
<keyword evidence="4" id="KW-0812">Transmembrane</keyword>
<feature type="transmembrane region" description="Helical" evidence="4">
    <location>
        <begin position="119"/>
        <end position="137"/>
    </location>
</feature>
<evidence type="ECO:0000256" key="4">
    <source>
        <dbReference type="SAM" id="Phobius"/>
    </source>
</evidence>
<reference evidence="6" key="1">
    <citation type="submission" date="2021-01" db="EMBL/GenBank/DDBJ databases">
        <authorList>
            <person name="Corre E."/>
            <person name="Pelletier E."/>
            <person name="Niang G."/>
            <person name="Scheremetjew M."/>
            <person name="Finn R."/>
            <person name="Kale V."/>
            <person name="Holt S."/>
            <person name="Cochrane G."/>
            <person name="Meng A."/>
            <person name="Brown T."/>
            <person name="Cohen L."/>
        </authorList>
    </citation>
    <scope>NUCLEOTIDE SEQUENCE</scope>
    <source>
        <strain evidence="6">CCMP1756</strain>
    </source>
</reference>
<dbReference type="EMBL" id="HBIW01023390">
    <property type="protein sequence ID" value="CAE0704693.1"/>
    <property type="molecule type" value="Transcribed_RNA"/>
</dbReference>
<proteinExistence type="predicted"/>
<dbReference type="GO" id="GO:0004430">
    <property type="term" value="F:1-phosphatidylinositol 4-kinase activity"/>
    <property type="evidence" value="ECO:0007669"/>
    <property type="project" value="TreeGrafter"/>
</dbReference>
<dbReference type="AlphaFoldDB" id="A0A7S4A5Z4"/>
<dbReference type="Proteomes" id="UP000789595">
    <property type="component" value="Unassembled WGS sequence"/>
</dbReference>
<feature type="domain" description="PI3K/PI4K catalytic" evidence="5">
    <location>
        <begin position="500"/>
        <end position="767"/>
    </location>
</feature>
<evidence type="ECO:0000259" key="5">
    <source>
        <dbReference type="PROSITE" id="PS50290"/>
    </source>
</evidence>
<dbReference type="InterPro" id="IPR036940">
    <property type="entry name" value="PI3/4_kinase_cat_sf"/>
</dbReference>
<evidence type="ECO:0000256" key="1">
    <source>
        <dbReference type="ARBA" id="ARBA00022679"/>
    </source>
</evidence>
<evidence type="ECO:0000313" key="8">
    <source>
        <dbReference type="Proteomes" id="UP000789595"/>
    </source>
</evidence>
<dbReference type="GO" id="GO:0005737">
    <property type="term" value="C:cytoplasm"/>
    <property type="evidence" value="ECO:0007669"/>
    <property type="project" value="TreeGrafter"/>
</dbReference>
<feature type="region of interest" description="Disordered" evidence="3">
    <location>
        <begin position="462"/>
        <end position="485"/>
    </location>
</feature>
<feature type="compositionally biased region" description="Pro residues" evidence="3">
    <location>
        <begin position="470"/>
        <end position="480"/>
    </location>
</feature>
<evidence type="ECO:0000256" key="3">
    <source>
        <dbReference type="SAM" id="MobiDB-lite"/>
    </source>
</evidence>
<gene>
    <name evidence="6" type="ORF">PCAL00307_LOCUS20141</name>
    <name evidence="7" type="ORF">PECAL_2P21540</name>
</gene>
<dbReference type="InterPro" id="IPR018936">
    <property type="entry name" value="PI3/4_kinase_CS"/>
</dbReference>
<accession>A0A7S4A5Z4</accession>
<evidence type="ECO:0000256" key="2">
    <source>
        <dbReference type="ARBA" id="ARBA00022777"/>
    </source>
</evidence>
<sequence>MYSRLGRPRWGSVAAVTALTVDAASITLYCVRPQWFGDARVAFRNPERRPEARPLFVAVACLAGLRGLFHAWLAASRRGAELRRATLERCYAAHALACLVIAVLAALAKTSAATPAIQLHRFVLVVLGLIAATFYRYSWSFLQTRPPVERDIFLMASETLQATQDALRRMLSTHGEATSLIDVEAQPDLAQRFLARSESVKNYWRSQLDTIMSVNQRAPSPTQDDAFSLLLRLFAHEDVVDQLRTALMNDRTALLFYALQLSTFVLFGAYRDGDRMRDLLLDLCASDLAFAHRVAFYLRAFADSSDLSPGLNLTAAGEAAVAALSADVAQATQAFARTLTLADALTTISSELCDVDRDERQAFLESNLRSLDHRVTSGDLSDAELAVGGFSRRVVRVHFGEARAFSTRDRCPYLCVVEVVSEAPPSERSPSPAFNSHSPAELIKNALREDEALGQWKAPPEDFFGTFGPSSPPPRRPPSPIQHGEPLAPRVAAELPPQKPPVVFRERWSETRSRLLHARNHALVPIIVKARDDLRQEQFASQLIKACALTLDNEKVPVRLPAYDVVATGPDSGLIEALPDTVSLDALRKHDLAYSGLLDLFRRRFTTQKALQKARKVFVESLAPACVVSYLLQLKDRHNGNILLHASGAVAHVDYGYLLASSPGGNMGFEAAPFKLTRDFLEVLGHDLLPLFRDLCHRTFVCLRRNSDKLLLLAEMAAAGCDHLPCFDGRAREALDGLKRRFRPELSERQCRAFMNSLIREASMHWRTRAYDGYQTCCNGIL</sequence>
<feature type="transmembrane region" description="Helical" evidence="4">
    <location>
        <begin position="55"/>
        <end position="75"/>
    </location>
</feature>
<name>A0A7S4A5Z4_9STRA</name>
<keyword evidence="8" id="KW-1185">Reference proteome</keyword>
<dbReference type="PROSITE" id="PS50290">
    <property type="entry name" value="PI3_4_KINASE_3"/>
    <property type="match status" value="1"/>
</dbReference>
<dbReference type="Pfam" id="PF00454">
    <property type="entry name" value="PI3_PI4_kinase"/>
    <property type="match status" value="1"/>
</dbReference>
<dbReference type="PROSITE" id="PS00915">
    <property type="entry name" value="PI3_4_KINASE_1"/>
    <property type="match status" value="1"/>
</dbReference>
<evidence type="ECO:0000313" key="7">
    <source>
        <dbReference type="EMBL" id="CAH0369048.1"/>
    </source>
</evidence>
<dbReference type="Gene3D" id="3.30.1010.10">
    <property type="entry name" value="Phosphatidylinositol 3-kinase Catalytic Subunit, Chain A, domain 4"/>
    <property type="match status" value="1"/>
</dbReference>
<evidence type="ECO:0000313" key="6">
    <source>
        <dbReference type="EMBL" id="CAE0704693.1"/>
    </source>
</evidence>
<dbReference type="InterPro" id="IPR000403">
    <property type="entry name" value="PI3/4_kinase_cat_dom"/>
</dbReference>
<dbReference type="GO" id="GO:0048015">
    <property type="term" value="P:phosphatidylinositol-mediated signaling"/>
    <property type="evidence" value="ECO:0007669"/>
    <property type="project" value="TreeGrafter"/>
</dbReference>
<dbReference type="OrthoDB" id="10264149at2759"/>
<feature type="transmembrane region" description="Helical" evidence="4">
    <location>
        <begin position="252"/>
        <end position="270"/>
    </location>
</feature>
<dbReference type="EMBL" id="CAKKNE010000002">
    <property type="protein sequence ID" value="CAH0369048.1"/>
    <property type="molecule type" value="Genomic_DNA"/>
</dbReference>
<dbReference type="PANTHER" id="PTHR10048">
    <property type="entry name" value="PHOSPHATIDYLINOSITOL KINASE"/>
    <property type="match status" value="1"/>
</dbReference>
<dbReference type="GO" id="GO:0046854">
    <property type="term" value="P:phosphatidylinositol phosphate biosynthetic process"/>
    <property type="evidence" value="ECO:0007669"/>
    <property type="project" value="InterPro"/>
</dbReference>
<reference evidence="7" key="2">
    <citation type="submission" date="2021-11" db="EMBL/GenBank/DDBJ databases">
        <authorList>
            <consortium name="Genoscope - CEA"/>
            <person name="William W."/>
        </authorList>
    </citation>
    <scope>NUCLEOTIDE SEQUENCE</scope>
</reference>
<dbReference type="PANTHER" id="PTHR10048:SF22">
    <property type="entry name" value="PHOSPHATIDYLINOSITOL 4-KINASE BETA"/>
    <property type="match status" value="1"/>
</dbReference>
<dbReference type="SUPFAM" id="SSF56112">
    <property type="entry name" value="Protein kinase-like (PK-like)"/>
    <property type="match status" value="1"/>
</dbReference>
<keyword evidence="4" id="KW-0472">Membrane</keyword>
<dbReference type="GO" id="GO:0016020">
    <property type="term" value="C:membrane"/>
    <property type="evidence" value="ECO:0007669"/>
    <property type="project" value="TreeGrafter"/>
</dbReference>
<dbReference type="InterPro" id="IPR015433">
    <property type="entry name" value="PI3/4_kinase"/>
</dbReference>
<dbReference type="InterPro" id="IPR011009">
    <property type="entry name" value="Kinase-like_dom_sf"/>
</dbReference>
<dbReference type="Gene3D" id="1.10.1070.11">
    <property type="entry name" value="Phosphatidylinositol 3-/4-kinase, catalytic domain"/>
    <property type="match status" value="1"/>
</dbReference>
<keyword evidence="1" id="KW-0808">Transferase</keyword>
<protein>
    <recommendedName>
        <fullName evidence="5">PI3K/PI4K catalytic domain-containing protein</fullName>
    </recommendedName>
</protein>
<feature type="transmembrane region" description="Helical" evidence="4">
    <location>
        <begin position="87"/>
        <end position="107"/>
    </location>
</feature>
<keyword evidence="4" id="KW-1133">Transmembrane helix</keyword>
<dbReference type="SMART" id="SM00146">
    <property type="entry name" value="PI3Kc"/>
    <property type="match status" value="1"/>
</dbReference>